<dbReference type="PANTHER" id="PTHR15237:SF0">
    <property type="entry name" value="CELL CYCLE CHECKPOINT CONTROL PROTEIN"/>
    <property type="match status" value="1"/>
</dbReference>
<dbReference type="EMBL" id="AJWK01006210">
    <property type="status" value="NOT_ANNOTATED_CDS"/>
    <property type="molecule type" value="Genomic_DNA"/>
</dbReference>
<dbReference type="EMBL" id="AJWK01006209">
    <property type="status" value="NOT_ANNOTATED_CDS"/>
    <property type="molecule type" value="Genomic_DNA"/>
</dbReference>
<dbReference type="GO" id="GO:0030896">
    <property type="term" value="C:checkpoint clamp complex"/>
    <property type="evidence" value="ECO:0007669"/>
    <property type="project" value="InterPro"/>
</dbReference>
<dbReference type="GO" id="GO:0031573">
    <property type="term" value="P:mitotic intra-S DNA damage checkpoint signaling"/>
    <property type="evidence" value="ECO:0007669"/>
    <property type="project" value="TreeGrafter"/>
</dbReference>
<feature type="region of interest" description="Disordered" evidence="1">
    <location>
        <begin position="284"/>
        <end position="324"/>
    </location>
</feature>
<dbReference type="PANTHER" id="PTHR15237">
    <property type="entry name" value="DNA REPAIR PROTEIN RAD9"/>
    <property type="match status" value="1"/>
</dbReference>
<dbReference type="EnsemblMetazoa" id="LLOJ001848-RA">
    <property type="protein sequence ID" value="LLOJ001848-PA"/>
    <property type="gene ID" value="LLOJ001848"/>
</dbReference>
<proteinExistence type="predicted"/>
<name>A0A1B0CC68_LUTLO</name>
<organism evidence="3 4">
    <name type="scientific">Lutzomyia longipalpis</name>
    <name type="common">Sand fly</name>
    <dbReference type="NCBI Taxonomy" id="7200"/>
    <lineage>
        <taxon>Eukaryota</taxon>
        <taxon>Metazoa</taxon>
        <taxon>Ecdysozoa</taxon>
        <taxon>Arthropoda</taxon>
        <taxon>Hexapoda</taxon>
        <taxon>Insecta</taxon>
        <taxon>Pterygota</taxon>
        <taxon>Neoptera</taxon>
        <taxon>Endopterygota</taxon>
        <taxon>Diptera</taxon>
        <taxon>Nematocera</taxon>
        <taxon>Psychodoidea</taxon>
        <taxon>Psychodidae</taxon>
        <taxon>Lutzomyia</taxon>
        <taxon>Lutzomyia</taxon>
    </lineage>
</organism>
<protein>
    <submittedName>
        <fullName evidence="2">Putative rad9</fullName>
    </submittedName>
</protein>
<evidence type="ECO:0000313" key="4">
    <source>
        <dbReference type="Proteomes" id="UP000092461"/>
    </source>
</evidence>
<dbReference type="VEuPathDB" id="VectorBase:LLOJ001848"/>
<evidence type="ECO:0000313" key="3">
    <source>
        <dbReference type="EnsemblMetazoa" id="LLOJ001848-PA"/>
    </source>
</evidence>
<accession>A0A1B0CC68</accession>
<feature type="compositionally biased region" description="Basic and acidic residues" evidence="1">
    <location>
        <begin position="417"/>
        <end position="426"/>
    </location>
</feature>
<dbReference type="VEuPathDB" id="VectorBase:LLONM1_003149"/>
<feature type="region of interest" description="Disordered" evidence="1">
    <location>
        <begin position="726"/>
        <end position="766"/>
    </location>
</feature>
<dbReference type="GO" id="GO:0000076">
    <property type="term" value="P:DNA replication checkpoint signaling"/>
    <property type="evidence" value="ECO:0007669"/>
    <property type="project" value="TreeGrafter"/>
</dbReference>
<dbReference type="Pfam" id="PF04139">
    <property type="entry name" value="Rad9"/>
    <property type="match status" value="2"/>
</dbReference>
<reference evidence="4" key="1">
    <citation type="submission" date="2012-05" db="EMBL/GenBank/DDBJ databases">
        <title>Whole Genome Assembly of Lutzomyia longipalpis.</title>
        <authorList>
            <person name="Richards S."/>
            <person name="Qu C."/>
            <person name="Dillon R."/>
            <person name="Worley K."/>
            <person name="Scherer S."/>
            <person name="Batterton M."/>
            <person name="Taylor A."/>
            <person name="Hawes A."/>
            <person name="Hernandez B."/>
            <person name="Kovar C."/>
            <person name="Mandapat C."/>
            <person name="Pham C."/>
            <person name="Qu C."/>
            <person name="Jing C."/>
            <person name="Bess C."/>
            <person name="Bandaranaike D."/>
            <person name="Ngo D."/>
            <person name="Ongeri F."/>
            <person name="Arias F."/>
            <person name="Lara F."/>
            <person name="Weissenberger G."/>
            <person name="Kamau G."/>
            <person name="Han H."/>
            <person name="Shen H."/>
            <person name="Dinh H."/>
            <person name="Khalil I."/>
            <person name="Jones J."/>
            <person name="Shafer J."/>
            <person name="Jayaseelan J."/>
            <person name="Quiroz J."/>
            <person name="Blankenburg K."/>
            <person name="Nguyen L."/>
            <person name="Jackson L."/>
            <person name="Francisco L."/>
            <person name="Tang L.-Y."/>
            <person name="Pu L.-L."/>
            <person name="Perales L."/>
            <person name="Lorensuhewa L."/>
            <person name="Munidasa M."/>
            <person name="Coyle M."/>
            <person name="Taylor M."/>
            <person name="Puazo M."/>
            <person name="Firestine M."/>
            <person name="Scheel M."/>
            <person name="Javaid M."/>
            <person name="Wang M."/>
            <person name="Li M."/>
            <person name="Tabassum N."/>
            <person name="Saada N."/>
            <person name="Osuji N."/>
            <person name="Aqrawi P."/>
            <person name="Fu Q."/>
            <person name="Thornton R."/>
            <person name="Raj R."/>
            <person name="Goodspeed R."/>
            <person name="Mata R."/>
            <person name="Najjar R."/>
            <person name="Gubbala S."/>
            <person name="Lee S."/>
            <person name="Denson S."/>
            <person name="Patil S."/>
            <person name="Macmil S."/>
            <person name="Qi S."/>
            <person name="Matskevitch T."/>
            <person name="Palculict T."/>
            <person name="Mathew T."/>
            <person name="Vee V."/>
            <person name="Velamala V."/>
            <person name="Korchina V."/>
            <person name="Cai W."/>
            <person name="Liu W."/>
            <person name="Dai W."/>
            <person name="Zou X."/>
            <person name="Zhu Y."/>
            <person name="Zhang Y."/>
            <person name="Wu Y.-Q."/>
            <person name="Xin Y."/>
            <person name="Nazarath L."/>
            <person name="Kovar C."/>
            <person name="Han Y."/>
            <person name="Muzny D."/>
            <person name="Gibbs R."/>
        </authorList>
    </citation>
    <scope>NUCLEOTIDE SEQUENCE [LARGE SCALE GENOMIC DNA]</scope>
    <source>
        <strain evidence="4">Jacobina</strain>
    </source>
</reference>
<reference evidence="2" key="2">
    <citation type="journal article" date="2020" name="BMC">
        <title>Leishmania infection induces a limited differential gene expression in the sand fly midgut.</title>
        <authorList>
            <person name="Coutinho-Abreu I.V."/>
            <person name="Serafim T.D."/>
            <person name="Meneses C."/>
            <person name="Kamhawi S."/>
            <person name="Oliveira F."/>
            <person name="Valenzuela J.G."/>
        </authorList>
    </citation>
    <scope>NUCLEOTIDE SEQUENCE</scope>
    <source>
        <strain evidence="2">Jacobina</strain>
        <tissue evidence="2">Midgut</tissue>
    </source>
</reference>
<dbReference type="SUPFAM" id="SSF55979">
    <property type="entry name" value="DNA clamp"/>
    <property type="match status" value="2"/>
</dbReference>
<keyword evidence="4" id="KW-1185">Reference proteome</keyword>
<dbReference type="GO" id="GO:0071479">
    <property type="term" value="P:cellular response to ionizing radiation"/>
    <property type="evidence" value="ECO:0007669"/>
    <property type="project" value="TreeGrafter"/>
</dbReference>
<dbReference type="GO" id="GO:0006281">
    <property type="term" value="P:DNA repair"/>
    <property type="evidence" value="ECO:0007669"/>
    <property type="project" value="TreeGrafter"/>
</dbReference>
<dbReference type="EMBL" id="GITU01007604">
    <property type="protein sequence ID" value="MBC1176307.1"/>
    <property type="molecule type" value="Transcribed_RNA"/>
</dbReference>
<evidence type="ECO:0000256" key="1">
    <source>
        <dbReference type="SAM" id="MobiDB-lite"/>
    </source>
</evidence>
<dbReference type="AlphaFoldDB" id="A0A1B0CC68"/>
<dbReference type="Gene3D" id="3.70.10.10">
    <property type="match status" value="2"/>
</dbReference>
<dbReference type="Proteomes" id="UP000092461">
    <property type="component" value="Unassembled WGS sequence"/>
</dbReference>
<dbReference type="InterPro" id="IPR007268">
    <property type="entry name" value="Rad9/Ddc1"/>
</dbReference>
<evidence type="ECO:0000313" key="2">
    <source>
        <dbReference type="EMBL" id="MBC1176307.1"/>
    </source>
</evidence>
<reference evidence="3" key="3">
    <citation type="submission" date="2020-05" db="UniProtKB">
        <authorList>
            <consortium name="EnsemblMetazoa"/>
        </authorList>
    </citation>
    <scope>IDENTIFICATION</scope>
    <source>
        <strain evidence="3">Jacobina</strain>
    </source>
</reference>
<sequence length="926" mass="104805">MKCSMHGSNARVLHKVIQNLAKIGSDLYLEAMASGLSLRAANSIHSSFMKVHFSQSFFIEYHQQIVPSSESNETKCRVSLKSLLSVFRNIKQVEVCILRLDHDKDMLTIRLRCAEEKVRMMYVPILEQETLDAIMQRDMPSSLVCSASLFTNITNSLQAEAEITMDVSNDKIILKNYIDDRIVDKTVVRTRFTLHPEEFQEYSIAQETRLTFCLRSFRAILALGEALGASSNIKLDFDSEGDPMLCTVNEEPIEGCLLLSTLAREMYENSMATTYDEAVHSEILPNDSSMRKSQNKRQKSPSPEKQFKSPIPPKRPRPEKPHPELMTKSQIENADTLVDSQQNSLCGGSQYVNRSVAVINSPPNQQPCSSRNANKSPSLIILDGDNHPQPENLQHITKDTRDDAQSSGSSVNIIFQRESESTENSYRRTVDIDDPDVVPASPPREEDLQRMRTLLHKVIQNLAKIGSDLYLEAMASGLSLRAANSIHSSFMKVHFSQSFFIEYHQQIVPSSESNETKCRVSLKSLLSVFRNIKQVEVCILRLDHDKDMLTIRLRCAEEKVRMMYVPILEQETLDAIMQRDMPSSLVCSASLFTNITNSLQAEAEITMDVSNDKIILKNYIDDRIVDKTVVRTRFTLHPEEFQEYSIAQETRLTFCLRSFRAILALGEALGASSNIKLDFDSEGDPMLCTVNEEPIEGCLLLSTLAREMYENSMATTYDEAVHSEILPNDSSMRKSQNKRQKSPSPEKQFKSPIPPKRPRPEKPHPELMTKSQIENADTLVDSQQNSLCGGSQYVNTSVAVIKSPPNQQACSSRNANKSPSLIILDGDNHPQPENLQHITKDTRDDAQSSGSSVNIIFQRESESTENSYRRTVDIDDPDVVPASPPREEDLQRMRTRKIFRRCFEPTFHFSRRIEKNQILAENSDSD</sequence>
<feature type="region of interest" description="Disordered" evidence="1">
    <location>
        <begin position="386"/>
        <end position="426"/>
    </location>
</feature>
<dbReference type="InterPro" id="IPR046938">
    <property type="entry name" value="DNA_clamp_sf"/>
</dbReference>